<dbReference type="RefSeq" id="XP_004261691.1">
    <property type="nucleotide sequence ID" value="XM_004261643.1"/>
</dbReference>
<dbReference type="Proteomes" id="UP000014680">
    <property type="component" value="Unassembled WGS sequence"/>
</dbReference>
<dbReference type="Pfam" id="PF07690">
    <property type="entry name" value="MFS_1"/>
    <property type="match status" value="1"/>
</dbReference>
<dbReference type="InterPro" id="IPR036259">
    <property type="entry name" value="MFS_trans_sf"/>
</dbReference>
<dbReference type="SUPFAM" id="SSF103473">
    <property type="entry name" value="MFS general substrate transporter"/>
    <property type="match status" value="1"/>
</dbReference>
<dbReference type="PROSITE" id="PS50850">
    <property type="entry name" value="MFS"/>
    <property type="match status" value="1"/>
</dbReference>
<name>A0A0A1UEA8_ENTIV</name>
<sequence length="538" mass="60225">MYRFFEILLSPFTNIFPKGFPVSKLIPLLILQICESFVGNSIGSYSGFMVMDFGMVSETNDAGFYSGLLSASFQLAQFISSFFLGVLSDNIGRRPILLFGSCGSFIATIMFGFSFNFWWAVVCRFISGFVNGNIGVIKTFMGEFSNKENRAQVFGLIGLTNGFGMIIGSALGGYLARPCIQYPKVFGGITFFETFPYILPNIVCACFTLIGVVLSFFYLQETKPREKTTDPWYIDVLTIIKKVYQRMIAIFKMAFSKEYQGLLCCVMYGIIGTQAAVLWSIIPLLFMASDEVGGFGWGTDQMGNFAMVSAIGIIVTQMFIYRPVVNKIGVLWTNRIGSIGSVSMFPLFPSIHYLSKYGKIVMWCGIVPINLFTQMTNQFCFASVMALIANSVKSDLLGTLNGLSQSMVAFLRMVAPLGSTPLFAWSLGNQFPLNIYFPFFCFMAFGFIDFFASLFLPKSINFPKEESLGKEYKQVPEEEMDNNKEKDGQSPKIDTEKENIKEEQDVAFSGKPSPFVEQKDVDFEIPLPEHLDDEEIEL</sequence>
<feature type="transmembrane region" description="Helical" evidence="7">
    <location>
        <begin position="302"/>
        <end position="324"/>
    </location>
</feature>
<feature type="transmembrane region" description="Helical" evidence="7">
    <location>
        <begin position="261"/>
        <end position="282"/>
    </location>
</feature>
<dbReference type="InterPro" id="IPR005829">
    <property type="entry name" value="Sugar_transporter_CS"/>
</dbReference>
<evidence type="ECO:0000259" key="8">
    <source>
        <dbReference type="PROSITE" id="PS50850"/>
    </source>
</evidence>
<feature type="transmembrane region" description="Helical" evidence="7">
    <location>
        <begin position="360"/>
        <end position="389"/>
    </location>
</feature>
<proteinExistence type="predicted"/>
<evidence type="ECO:0000256" key="1">
    <source>
        <dbReference type="ARBA" id="ARBA00004141"/>
    </source>
</evidence>
<reference evidence="9 10" key="1">
    <citation type="submission" date="2012-10" db="EMBL/GenBank/DDBJ databases">
        <authorList>
            <person name="Zafar N."/>
            <person name="Inman J."/>
            <person name="Hall N."/>
            <person name="Lorenzi H."/>
            <person name="Caler E."/>
        </authorList>
    </citation>
    <scope>NUCLEOTIDE SEQUENCE [LARGE SCALE GENOMIC DNA]</scope>
    <source>
        <strain evidence="9 10">IP1</strain>
    </source>
</reference>
<gene>
    <name evidence="9" type="ORF">EIN_250140</name>
</gene>
<evidence type="ECO:0000256" key="6">
    <source>
        <dbReference type="SAM" id="MobiDB-lite"/>
    </source>
</evidence>
<keyword evidence="10" id="KW-1185">Reference proteome</keyword>
<feature type="domain" description="Major facilitator superfamily (MFS) profile" evidence="8">
    <location>
        <begin position="7"/>
        <end position="461"/>
    </location>
</feature>
<dbReference type="GO" id="GO:0022857">
    <property type="term" value="F:transmembrane transporter activity"/>
    <property type="evidence" value="ECO:0007669"/>
    <property type="project" value="InterPro"/>
</dbReference>
<keyword evidence="3 7" id="KW-0812">Transmembrane</keyword>
<feature type="transmembrane region" description="Helical" evidence="7">
    <location>
        <begin position="63"/>
        <end position="84"/>
    </location>
</feature>
<keyword evidence="4 7" id="KW-1133">Transmembrane helix</keyword>
<evidence type="ECO:0000256" key="2">
    <source>
        <dbReference type="ARBA" id="ARBA00022448"/>
    </source>
</evidence>
<dbReference type="InterPro" id="IPR020846">
    <property type="entry name" value="MFS_dom"/>
</dbReference>
<organism evidence="9 10">
    <name type="scientific">Entamoeba invadens IP1</name>
    <dbReference type="NCBI Taxonomy" id="370355"/>
    <lineage>
        <taxon>Eukaryota</taxon>
        <taxon>Amoebozoa</taxon>
        <taxon>Evosea</taxon>
        <taxon>Archamoebae</taxon>
        <taxon>Mastigamoebida</taxon>
        <taxon>Entamoebidae</taxon>
        <taxon>Entamoeba</taxon>
    </lineage>
</organism>
<evidence type="ECO:0000256" key="7">
    <source>
        <dbReference type="SAM" id="Phobius"/>
    </source>
</evidence>
<dbReference type="EMBL" id="KB206169">
    <property type="protein sequence ID" value="ELP94920.1"/>
    <property type="molecule type" value="Genomic_DNA"/>
</dbReference>
<dbReference type="Gene3D" id="1.20.1250.20">
    <property type="entry name" value="MFS general substrate transporter like domains"/>
    <property type="match status" value="1"/>
</dbReference>
<dbReference type="PROSITE" id="PS00216">
    <property type="entry name" value="SUGAR_TRANSPORT_1"/>
    <property type="match status" value="1"/>
</dbReference>
<protein>
    <recommendedName>
        <fullName evidence="8">Major facilitator superfamily (MFS) profile domain-containing protein</fullName>
    </recommendedName>
</protein>
<dbReference type="OMA" id="AWWACGI"/>
<keyword evidence="2" id="KW-0813">Transport</keyword>
<evidence type="ECO:0000313" key="9">
    <source>
        <dbReference type="EMBL" id="ELP94920.1"/>
    </source>
</evidence>
<feature type="transmembrane region" description="Helical" evidence="7">
    <location>
        <begin position="153"/>
        <end position="175"/>
    </location>
</feature>
<feature type="transmembrane region" description="Helical" evidence="7">
    <location>
        <begin position="119"/>
        <end position="141"/>
    </location>
</feature>
<dbReference type="AlphaFoldDB" id="A0A0A1UEA8"/>
<dbReference type="PANTHER" id="PTHR23504:SF15">
    <property type="entry name" value="MAJOR FACILITATOR SUPERFAMILY (MFS) PROFILE DOMAIN-CONTAINING PROTEIN"/>
    <property type="match status" value="1"/>
</dbReference>
<feature type="transmembrane region" description="Helical" evidence="7">
    <location>
        <begin position="96"/>
        <end position="113"/>
    </location>
</feature>
<evidence type="ECO:0000256" key="5">
    <source>
        <dbReference type="ARBA" id="ARBA00023136"/>
    </source>
</evidence>
<accession>A0A0A1UEA8</accession>
<feature type="transmembrane region" description="Helical" evidence="7">
    <location>
        <begin position="25"/>
        <end position="43"/>
    </location>
</feature>
<dbReference type="GO" id="GO:0016020">
    <property type="term" value="C:membrane"/>
    <property type="evidence" value="ECO:0007669"/>
    <property type="project" value="UniProtKB-SubCell"/>
</dbReference>
<dbReference type="VEuPathDB" id="AmoebaDB:EIN_250140"/>
<evidence type="ECO:0000256" key="3">
    <source>
        <dbReference type="ARBA" id="ARBA00022692"/>
    </source>
</evidence>
<dbReference type="InterPro" id="IPR001958">
    <property type="entry name" value="Tet-R_TetA/multi-R_MdtG-like"/>
</dbReference>
<feature type="transmembrane region" description="Helical" evidence="7">
    <location>
        <begin position="195"/>
        <end position="219"/>
    </location>
</feature>
<dbReference type="KEGG" id="eiv:EIN_250140"/>
<dbReference type="CDD" id="cd17330">
    <property type="entry name" value="MFS_SLC46_TetA_like"/>
    <property type="match status" value="1"/>
</dbReference>
<comment type="subcellular location">
    <subcellularLocation>
        <location evidence="1">Membrane</location>
        <topology evidence="1">Multi-pass membrane protein</topology>
    </subcellularLocation>
</comment>
<keyword evidence="5 7" id="KW-0472">Membrane</keyword>
<dbReference type="PRINTS" id="PR01035">
    <property type="entry name" value="TCRTETA"/>
</dbReference>
<dbReference type="OrthoDB" id="419616at2759"/>
<dbReference type="PANTHER" id="PTHR23504">
    <property type="entry name" value="MAJOR FACILITATOR SUPERFAMILY DOMAIN-CONTAINING PROTEIN 10"/>
    <property type="match status" value="1"/>
</dbReference>
<evidence type="ECO:0000313" key="10">
    <source>
        <dbReference type="Proteomes" id="UP000014680"/>
    </source>
</evidence>
<evidence type="ECO:0000256" key="4">
    <source>
        <dbReference type="ARBA" id="ARBA00022989"/>
    </source>
</evidence>
<feature type="compositionally biased region" description="Basic and acidic residues" evidence="6">
    <location>
        <begin position="472"/>
        <end position="504"/>
    </location>
</feature>
<feature type="region of interest" description="Disordered" evidence="6">
    <location>
        <begin position="472"/>
        <end position="522"/>
    </location>
</feature>
<dbReference type="GeneID" id="14893917"/>
<feature type="transmembrane region" description="Helical" evidence="7">
    <location>
        <begin position="435"/>
        <end position="456"/>
    </location>
</feature>
<dbReference type="InterPro" id="IPR011701">
    <property type="entry name" value="MFS"/>
</dbReference>